<dbReference type="InterPro" id="IPR045700">
    <property type="entry name" value="Rab3GAP1"/>
</dbReference>
<feature type="coiled-coil region" evidence="10">
    <location>
        <begin position="795"/>
        <end position="822"/>
    </location>
</feature>
<keyword evidence="6" id="KW-0343">GTPase activation</keyword>
<evidence type="ECO:0000256" key="1">
    <source>
        <dbReference type="ARBA" id="ARBA00004222"/>
    </source>
</evidence>
<evidence type="ECO:0000256" key="10">
    <source>
        <dbReference type="SAM" id="Coils"/>
    </source>
</evidence>
<evidence type="ECO:0000259" key="12">
    <source>
        <dbReference type="Pfam" id="PF13890"/>
    </source>
</evidence>
<evidence type="ECO:0000256" key="3">
    <source>
        <dbReference type="ARBA" id="ARBA00004496"/>
    </source>
</evidence>
<dbReference type="Pfam" id="PF19533">
    <property type="entry name" value="Rab3-GAP_cat_C"/>
    <property type="match status" value="1"/>
</dbReference>
<dbReference type="EMBL" id="JAKMXF010000341">
    <property type="protein sequence ID" value="KAI6647584.1"/>
    <property type="molecule type" value="Genomic_DNA"/>
</dbReference>
<dbReference type="GO" id="GO:0005096">
    <property type="term" value="F:GTPase activator activity"/>
    <property type="evidence" value="ECO:0007669"/>
    <property type="project" value="UniProtKB-KW"/>
</dbReference>
<feature type="domain" description="Rab3GAP catalytic subunit conserved" evidence="12">
    <location>
        <begin position="574"/>
        <end position="760"/>
    </location>
</feature>
<evidence type="ECO:0000256" key="5">
    <source>
        <dbReference type="ARBA" id="ARBA00015817"/>
    </source>
</evidence>
<dbReference type="AlphaFoldDB" id="A0AAV7JGL0"/>
<evidence type="ECO:0000313" key="14">
    <source>
        <dbReference type="EMBL" id="KAI6647584.1"/>
    </source>
</evidence>
<keyword evidence="10" id="KW-0175">Coiled coil</keyword>
<reference evidence="14 15" key="1">
    <citation type="journal article" date="2023" name="BMC Biol.">
        <title>The compact genome of the sponge Oopsacas minuta (Hexactinellida) is lacking key metazoan core genes.</title>
        <authorList>
            <person name="Santini S."/>
            <person name="Schenkelaars Q."/>
            <person name="Jourda C."/>
            <person name="Duchesne M."/>
            <person name="Belahbib H."/>
            <person name="Rocher C."/>
            <person name="Selva M."/>
            <person name="Riesgo A."/>
            <person name="Vervoort M."/>
            <person name="Leys S.P."/>
            <person name="Kodjabachian L."/>
            <person name="Le Bivic A."/>
            <person name="Borchiellini C."/>
            <person name="Claverie J.M."/>
            <person name="Renard E."/>
        </authorList>
    </citation>
    <scope>NUCLEOTIDE SEQUENCE [LARGE SCALE GENOMIC DNA]</scope>
    <source>
        <strain evidence="14">SPO-2</strain>
    </source>
</reference>
<protein>
    <recommendedName>
        <fullName evidence="5">Rab3 GTPase-activating protein catalytic subunit</fullName>
    </recommendedName>
</protein>
<dbReference type="PANTHER" id="PTHR21422:SF9">
    <property type="entry name" value="RAB3 GTPASE-ACTIVATING PROTEIN CATALYTIC SUBUNIT"/>
    <property type="match status" value="1"/>
</dbReference>
<evidence type="ECO:0000256" key="6">
    <source>
        <dbReference type="ARBA" id="ARBA00022468"/>
    </source>
</evidence>
<evidence type="ECO:0000313" key="15">
    <source>
        <dbReference type="Proteomes" id="UP001165289"/>
    </source>
</evidence>
<evidence type="ECO:0000256" key="7">
    <source>
        <dbReference type="ARBA" id="ARBA00022490"/>
    </source>
</evidence>
<evidence type="ECO:0000256" key="4">
    <source>
        <dbReference type="ARBA" id="ARBA00008856"/>
    </source>
</evidence>
<dbReference type="InterPro" id="IPR026147">
    <property type="entry name" value="Rab3GAP1_conserved"/>
</dbReference>
<keyword evidence="7" id="KW-0963">Cytoplasm</keyword>
<evidence type="ECO:0000259" key="13">
    <source>
        <dbReference type="Pfam" id="PF19533"/>
    </source>
</evidence>
<dbReference type="GO" id="GO:0005794">
    <property type="term" value="C:Golgi apparatus"/>
    <property type="evidence" value="ECO:0007669"/>
    <property type="project" value="UniProtKB-SubCell"/>
</dbReference>
<sequence>MEGFPAPTEGHTPLTSSLHSLSDGNLLSELDSLGEVDGTVFEINDFTTVTPWEVFISALDATLQEWSKMNVTQNTSITGTFLSTTISYNEVMFSLSFYMHGDHQSHTLIPLCSYPHEMMSEDPAGDFPMRAHPVTRWYGVKNFALLAPHDPRHQQTWTLSQTRFLFSSLLPAMDASHYQLPIFFRSQEGDRQMYVGVGHYDHRRTWFEMVHIRQVPPNLQYLSGLVELLKGKLSPTPSLPSLKMQVSVKNTYRGDCTSLMRFFPCSHPSPSKWDRLPYGSKTSPISTLTLSVCWPTQDESLIRDNQSFSDLNPLEANRWFVSCSAPGDNECYLSSSLETFSTLFKHTDSISSLLDKLVPGAYLQASEEQARFKNALKHVTGRTEPRPRSLKDTDTPLKLGMLQHMMNYLFNRSVSPPFPSKSCKYKTSPPGSLTERICICASAVVFSHGGLSGLLQLWHDVISELRRAWENGEELPDIDGEIPDFQFGLLHQKLQMLQCCIRHKTLASSPRQSLTSDVRFDKEEGTVHIGSPATSDSDEFFEASDGLSSRELDSEGDDVSVSMYQSCSSLEGTGRLKDSGMILMLTGDPMYIPVTQEQAPLTEDALLEQTNILSQLGCSQEASLLRASMQSMTLRSDMSAFKAANPGCVLEDFIRWYSPRDFIPVESMFSSMDLQSPMDSNSTPSTNFESVFSSLDTPTNEHPMICRDTTSYVQGKLSTRIRGSDSTWLQAWKDAESVPSSRQKRLFDDTKEAEKILQFFSTLSPSQLACLIFPNLLQVALNHFSSLPVACDRRCSEHLGELEAKLEEVEQLKNNYSDLSVKFCTDCLPLLARIDAHFCSVQAIYHYLMHGYHVFNDLEMRTHFQDVSAELLGLAARLQKTTSEGIQIEGAANSVQGQAVRGVFKSILSSHSPFKRKMGLDGGGIHSSQPSFGKPVFREYVLRTICPNPQGYSTTCHHRLYAGLSQDETRIATAISEDLRLF</sequence>
<comment type="similarity">
    <text evidence="4">Belongs to the Rab3-GAP catalytic subunit family.</text>
</comment>
<evidence type="ECO:0000256" key="9">
    <source>
        <dbReference type="ARBA" id="ARBA00023034"/>
    </source>
</evidence>
<evidence type="ECO:0000256" key="2">
    <source>
        <dbReference type="ARBA" id="ARBA00004240"/>
    </source>
</evidence>
<dbReference type="GO" id="GO:0005783">
    <property type="term" value="C:endoplasmic reticulum"/>
    <property type="evidence" value="ECO:0007669"/>
    <property type="project" value="UniProtKB-SubCell"/>
</dbReference>
<organism evidence="14 15">
    <name type="scientific">Oopsacas minuta</name>
    <dbReference type="NCBI Taxonomy" id="111878"/>
    <lineage>
        <taxon>Eukaryota</taxon>
        <taxon>Metazoa</taxon>
        <taxon>Porifera</taxon>
        <taxon>Hexactinellida</taxon>
        <taxon>Hexasterophora</taxon>
        <taxon>Lyssacinosida</taxon>
        <taxon>Leucopsacidae</taxon>
        <taxon>Oopsacas</taxon>
    </lineage>
</organism>
<keyword evidence="9" id="KW-0333">Golgi apparatus</keyword>
<accession>A0AAV7JGL0</accession>
<name>A0AAV7JGL0_9METZ</name>
<proteinExistence type="inferred from homology"/>
<feature type="domain" description="Rab3GAP catalytic subunit C-terminal" evidence="13">
    <location>
        <begin position="925"/>
        <end position="980"/>
    </location>
</feature>
<dbReference type="PANTHER" id="PTHR21422">
    <property type="entry name" value="RAB3 GTPASE-ACTIVATING PROTEIN CATALYTIC SUBUNIT"/>
    <property type="match status" value="1"/>
</dbReference>
<keyword evidence="8" id="KW-0256">Endoplasmic reticulum</keyword>
<dbReference type="Pfam" id="PF13890">
    <property type="entry name" value="Rab3-GTPase_cat"/>
    <property type="match status" value="1"/>
</dbReference>
<comment type="caution">
    <text evidence="14">The sequence shown here is derived from an EMBL/GenBank/DDBJ whole genome shotgun (WGS) entry which is preliminary data.</text>
</comment>
<gene>
    <name evidence="14" type="ORF">LOD99_8761</name>
</gene>
<evidence type="ECO:0000256" key="8">
    <source>
        <dbReference type="ARBA" id="ARBA00022824"/>
    </source>
</evidence>
<feature type="region of interest" description="Disordered" evidence="11">
    <location>
        <begin position="527"/>
        <end position="555"/>
    </location>
</feature>
<dbReference type="InterPro" id="IPR045698">
    <property type="entry name" value="Rab3GAP1_C"/>
</dbReference>
<comment type="subcellular location">
    <subcellularLocation>
        <location evidence="3">Cytoplasm</location>
    </subcellularLocation>
    <subcellularLocation>
        <location evidence="2">Endoplasmic reticulum</location>
    </subcellularLocation>
    <subcellularLocation>
        <location evidence="1">Golgi apparatus</location>
        <location evidence="1">cis-Golgi network</location>
    </subcellularLocation>
</comment>
<dbReference type="Proteomes" id="UP001165289">
    <property type="component" value="Unassembled WGS sequence"/>
</dbReference>
<keyword evidence="15" id="KW-1185">Reference proteome</keyword>
<evidence type="ECO:0000256" key="11">
    <source>
        <dbReference type="SAM" id="MobiDB-lite"/>
    </source>
</evidence>